<evidence type="ECO:0000313" key="3">
    <source>
        <dbReference type="EMBL" id="RDW20254.1"/>
    </source>
</evidence>
<evidence type="ECO:0000313" key="4">
    <source>
        <dbReference type="Proteomes" id="UP000257143"/>
    </source>
</evidence>
<dbReference type="InterPro" id="IPR013538">
    <property type="entry name" value="ASHA1/2-like_C"/>
</dbReference>
<dbReference type="Pfam" id="PF08327">
    <property type="entry name" value="AHSA1"/>
    <property type="match status" value="1"/>
</dbReference>
<evidence type="ECO:0000256" key="1">
    <source>
        <dbReference type="ARBA" id="ARBA00006817"/>
    </source>
</evidence>
<dbReference type="AlphaFoldDB" id="A0A3D8PW39"/>
<evidence type="ECO:0000259" key="2">
    <source>
        <dbReference type="Pfam" id="PF08327"/>
    </source>
</evidence>
<dbReference type="Proteomes" id="UP000257143">
    <property type="component" value="Unassembled WGS sequence"/>
</dbReference>
<dbReference type="EMBL" id="PIOC01000010">
    <property type="protein sequence ID" value="RDW20254.1"/>
    <property type="molecule type" value="Genomic_DNA"/>
</dbReference>
<accession>A0A3D8PW39</accession>
<sequence length="143" mass="16309">MNNDRIEREIFIVSTIQTVWDLVSQPAWWVGDNPGPDSVQIDGNRVVAKTRFGIFPVLIEKMDTPNYLACRWASSFPGEEPREENATLVEFQLTEKDGGTLLCVVESGFSSIAVPEDEQRKFFEGNVYGWVQQLEVLRKRAEQ</sequence>
<proteinExistence type="inferred from homology"/>
<reference evidence="4" key="1">
    <citation type="submission" date="2017-11" db="EMBL/GenBank/DDBJ databases">
        <authorList>
            <person name="Zhu W."/>
        </authorList>
    </citation>
    <scope>NUCLEOTIDE SEQUENCE [LARGE SCALE GENOMIC DNA]</scope>
    <source>
        <strain evidence="4">CAU 1183</strain>
    </source>
</reference>
<comment type="caution">
    <text evidence="3">The sequence shown here is derived from an EMBL/GenBank/DDBJ whole genome shotgun (WGS) entry which is preliminary data.</text>
</comment>
<dbReference type="InterPro" id="IPR023393">
    <property type="entry name" value="START-like_dom_sf"/>
</dbReference>
<comment type="similarity">
    <text evidence="1">Belongs to the AHA1 family.</text>
</comment>
<keyword evidence="4" id="KW-1185">Reference proteome</keyword>
<name>A0A3D8PW39_9BACI</name>
<gene>
    <name evidence="3" type="ORF">CWR48_06005</name>
</gene>
<dbReference type="Gene3D" id="3.30.530.20">
    <property type="match status" value="1"/>
</dbReference>
<dbReference type="RefSeq" id="WP_115772334.1">
    <property type="nucleotide sequence ID" value="NZ_PIOC01000010.1"/>
</dbReference>
<dbReference type="SUPFAM" id="SSF55961">
    <property type="entry name" value="Bet v1-like"/>
    <property type="match status" value="1"/>
</dbReference>
<protein>
    <recommendedName>
        <fullName evidence="2">Activator of Hsp90 ATPase homologue 1/2-like C-terminal domain-containing protein</fullName>
    </recommendedName>
</protein>
<organism evidence="3 4">
    <name type="scientific">Oceanobacillus arenosus</name>
    <dbReference type="NCBI Taxonomy" id="1229153"/>
    <lineage>
        <taxon>Bacteria</taxon>
        <taxon>Bacillati</taxon>
        <taxon>Bacillota</taxon>
        <taxon>Bacilli</taxon>
        <taxon>Bacillales</taxon>
        <taxon>Bacillaceae</taxon>
        <taxon>Oceanobacillus</taxon>
    </lineage>
</organism>
<feature type="domain" description="Activator of Hsp90 ATPase homologue 1/2-like C-terminal" evidence="2">
    <location>
        <begin position="17"/>
        <end position="139"/>
    </location>
</feature>
<dbReference type="OrthoDB" id="2355173at2"/>